<dbReference type="Proteomes" id="UP001177670">
    <property type="component" value="Unassembled WGS sequence"/>
</dbReference>
<organism evidence="2 3">
    <name type="scientific">Melipona bicolor</name>
    <dbReference type="NCBI Taxonomy" id="60889"/>
    <lineage>
        <taxon>Eukaryota</taxon>
        <taxon>Metazoa</taxon>
        <taxon>Ecdysozoa</taxon>
        <taxon>Arthropoda</taxon>
        <taxon>Hexapoda</taxon>
        <taxon>Insecta</taxon>
        <taxon>Pterygota</taxon>
        <taxon>Neoptera</taxon>
        <taxon>Endopterygota</taxon>
        <taxon>Hymenoptera</taxon>
        <taxon>Apocrita</taxon>
        <taxon>Aculeata</taxon>
        <taxon>Apoidea</taxon>
        <taxon>Anthophila</taxon>
        <taxon>Apidae</taxon>
        <taxon>Melipona</taxon>
    </lineage>
</organism>
<evidence type="ECO:0000313" key="2">
    <source>
        <dbReference type="EMBL" id="KAK1136016.1"/>
    </source>
</evidence>
<feature type="region of interest" description="Disordered" evidence="1">
    <location>
        <begin position="170"/>
        <end position="200"/>
    </location>
</feature>
<feature type="compositionally biased region" description="Acidic residues" evidence="1">
    <location>
        <begin position="141"/>
        <end position="152"/>
    </location>
</feature>
<reference evidence="2" key="1">
    <citation type="submission" date="2021-10" db="EMBL/GenBank/DDBJ databases">
        <title>Melipona bicolor Genome sequencing and assembly.</title>
        <authorList>
            <person name="Araujo N.S."/>
            <person name="Arias M.C."/>
        </authorList>
    </citation>
    <scope>NUCLEOTIDE SEQUENCE</scope>
    <source>
        <strain evidence="2">USP_2M_L1-L4_2017</strain>
        <tissue evidence="2">Whole body</tissue>
    </source>
</reference>
<gene>
    <name evidence="2" type="ORF">K0M31_000585</name>
</gene>
<feature type="non-terminal residue" evidence="2">
    <location>
        <position position="1"/>
    </location>
</feature>
<evidence type="ECO:0000256" key="1">
    <source>
        <dbReference type="SAM" id="MobiDB-lite"/>
    </source>
</evidence>
<accession>A0AA40GDT9</accession>
<comment type="caution">
    <text evidence="2">The sequence shown here is derived from an EMBL/GenBank/DDBJ whole genome shotgun (WGS) entry which is preliminary data.</text>
</comment>
<dbReference type="AlphaFoldDB" id="A0AA40GDT9"/>
<dbReference type="EMBL" id="JAHYIQ010000001">
    <property type="protein sequence ID" value="KAK1136016.1"/>
    <property type="molecule type" value="Genomic_DNA"/>
</dbReference>
<name>A0AA40GDT9_9HYME</name>
<sequence length="200" mass="22842">TQSVAICHSIDCRYAPTSTKRIPREDNAWNSIFPRNISRVNADEAQPRRSCGKNVHRYRSRGIERTTNKEENTRRLKKIATGTFSRRVLHPYAKFASLVGSLTTPTVAAFNPTRVIELKQSSNGVLLAVARLSSPVGSSNQEEEEEEEEEEEPRTCCKCWKISRERFIRKGERDPPRRRPTRPSQGRAFPFSGVYLSSYV</sequence>
<evidence type="ECO:0000313" key="3">
    <source>
        <dbReference type="Proteomes" id="UP001177670"/>
    </source>
</evidence>
<protein>
    <submittedName>
        <fullName evidence="2">Uncharacterized protein</fullName>
    </submittedName>
</protein>
<feature type="region of interest" description="Disordered" evidence="1">
    <location>
        <begin position="136"/>
        <end position="155"/>
    </location>
</feature>
<keyword evidence="3" id="KW-1185">Reference proteome</keyword>
<proteinExistence type="predicted"/>